<reference evidence="2 3" key="1">
    <citation type="submission" date="2014-04" db="EMBL/GenBank/DDBJ databases">
        <authorList>
            <consortium name="DOE Joint Genome Institute"/>
            <person name="Kuo A."/>
            <person name="Kohler A."/>
            <person name="Costa M.D."/>
            <person name="Nagy L.G."/>
            <person name="Floudas D."/>
            <person name="Copeland A."/>
            <person name="Barry K.W."/>
            <person name="Cichocki N."/>
            <person name="Veneault-Fourrey C."/>
            <person name="LaButti K."/>
            <person name="Lindquist E.A."/>
            <person name="Lipzen A."/>
            <person name="Lundell T."/>
            <person name="Morin E."/>
            <person name="Murat C."/>
            <person name="Sun H."/>
            <person name="Tunlid A."/>
            <person name="Henrissat B."/>
            <person name="Grigoriev I.V."/>
            <person name="Hibbett D.S."/>
            <person name="Martin F."/>
            <person name="Nordberg H.P."/>
            <person name="Cantor M.N."/>
            <person name="Hua S.X."/>
        </authorList>
    </citation>
    <scope>NUCLEOTIDE SEQUENCE [LARGE SCALE GENOMIC DNA]</scope>
    <source>
        <strain evidence="2 3">Marx 270</strain>
    </source>
</reference>
<dbReference type="SUPFAM" id="SSF52540">
    <property type="entry name" value="P-loop containing nucleoside triphosphate hydrolases"/>
    <property type="match status" value="1"/>
</dbReference>
<dbReference type="HOGENOM" id="CLU_050405_1_1_1"/>
<dbReference type="InterPro" id="IPR006073">
    <property type="entry name" value="GTP-bd"/>
</dbReference>
<evidence type="ECO:0000259" key="1">
    <source>
        <dbReference type="Pfam" id="PF01926"/>
    </source>
</evidence>
<accession>A0A0C3P265</accession>
<dbReference type="InterPro" id="IPR027417">
    <property type="entry name" value="P-loop_NTPase"/>
</dbReference>
<dbReference type="Proteomes" id="UP000054217">
    <property type="component" value="Unassembled WGS sequence"/>
</dbReference>
<dbReference type="AlphaFoldDB" id="A0A0C3P265"/>
<evidence type="ECO:0000313" key="3">
    <source>
        <dbReference type="Proteomes" id="UP000054217"/>
    </source>
</evidence>
<gene>
    <name evidence="2" type="ORF">M404DRAFT_1003075</name>
</gene>
<dbReference type="OrthoDB" id="2612420at2759"/>
<organism evidence="2 3">
    <name type="scientific">Pisolithus tinctorius Marx 270</name>
    <dbReference type="NCBI Taxonomy" id="870435"/>
    <lineage>
        <taxon>Eukaryota</taxon>
        <taxon>Fungi</taxon>
        <taxon>Dikarya</taxon>
        <taxon>Basidiomycota</taxon>
        <taxon>Agaricomycotina</taxon>
        <taxon>Agaricomycetes</taxon>
        <taxon>Agaricomycetidae</taxon>
        <taxon>Boletales</taxon>
        <taxon>Sclerodermatineae</taxon>
        <taxon>Pisolithaceae</taxon>
        <taxon>Pisolithus</taxon>
    </lineage>
</organism>
<dbReference type="EMBL" id="KN831988">
    <property type="protein sequence ID" value="KIO01379.1"/>
    <property type="molecule type" value="Genomic_DNA"/>
</dbReference>
<feature type="domain" description="G" evidence="1">
    <location>
        <begin position="39"/>
        <end position="130"/>
    </location>
</feature>
<protein>
    <recommendedName>
        <fullName evidence="1">G domain-containing protein</fullName>
    </recommendedName>
</protein>
<evidence type="ECO:0000313" key="2">
    <source>
        <dbReference type="EMBL" id="KIO01379.1"/>
    </source>
</evidence>
<dbReference type="GO" id="GO:0005525">
    <property type="term" value="F:GTP binding"/>
    <property type="evidence" value="ECO:0007669"/>
    <property type="project" value="InterPro"/>
</dbReference>
<keyword evidence="3" id="KW-1185">Reference proteome</keyword>
<dbReference type="Gene3D" id="3.40.50.300">
    <property type="entry name" value="P-loop containing nucleotide triphosphate hydrolases"/>
    <property type="match status" value="1"/>
</dbReference>
<name>A0A0C3P265_PISTI</name>
<sequence>MGFLCFRSKSNSAPARALAQVHQAEPPNRERGGQEPYIVVVFGRTGAGISSLVNLIAGSTVAQCHADTRPCTQKMMGHHASFAGKRFCIYDIPGFGGVSSESETIENIQSLEREQGIDVLVYCMRKARQTMMPDILHEIRRVVPLGVPIVAAVTELERVEGSMESWWTTPSEAGKLANGQALENMGMSFDQHACVTTLPPEDAAHHNTFSERRKQSQEVIHNILLERCRGMKRKPESSFR</sequence>
<dbReference type="Pfam" id="PF01926">
    <property type="entry name" value="MMR_HSR1"/>
    <property type="match status" value="1"/>
</dbReference>
<reference evidence="3" key="2">
    <citation type="submission" date="2015-01" db="EMBL/GenBank/DDBJ databases">
        <title>Evolutionary Origins and Diversification of the Mycorrhizal Mutualists.</title>
        <authorList>
            <consortium name="DOE Joint Genome Institute"/>
            <consortium name="Mycorrhizal Genomics Consortium"/>
            <person name="Kohler A."/>
            <person name="Kuo A."/>
            <person name="Nagy L.G."/>
            <person name="Floudas D."/>
            <person name="Copeland A."/>
            <person name="Barry K.W."/>
            <person name="Cichocki N."/>
            <person name="Veneault-Fourrey C."/>
            <person name="LaButti K."/>
            <person name="Lindquist E.A."/>
            <person name="Lipzen A."/>
            <person name="Lundell T."/>
            <person name="Morin E."/>
            <person name="Murat C."/>
            <person name="Riley R."/>
            <person name="Ohm R."/>
            <person name="Sun H."/>
            <person name="Tunlid A."/>
            <person name="Henrissat B."/>
            <person name="Grigoriev I.V."/>
            <person name="Hibbett D.S."/>
            <person name="Martin F."/>
        </authorList>
    </citation>
    <scope>NUCLEOTIDE SEQUENCE [LARGE SCALE GENOMIC DNA]</scope>
    <source>
        <strain evidence="3">Marx 270</strain>
    </source>
</reference>
<dbReference type="InParanoid" id="A0A0C3P265"/>
<proteinExistence type="predicted"/>